<keyword evidence="2" id="KW-1185">Reference proteome</keyword>
<gene>
    <name evidence="1" type="ORF">ERUC_LOCUS1965</name>
</gene>
<protein>
    <recommendedName>
        <fullName evidence="3">FAD-binding PCMH-type domain-containing protein</fullName>
    </recommendedName>
</protein>
<accession>A0ABC8IRQ9</accession>
<evidence type="ECO:0008006" key="3">
    <source>
        <dbReference type="Google" id="ProtNLM"/>
    </source>
</evidence>
<evidence type="ECO:0000313" key="2">
    <source>
        <dbReference type="Proteomes" id="UP001642260"/>
    </source>
</evidence>
<dbReference type="Gene3D" id="3.30.465.10">
    <property type="match status" value="1"/>
</dbReference>
<dbReference type="AlphaFoldDB" id="A0ABC8IRQ9"/>
<sequence>MGEEQNASFSRWSLSDGWCRWPIKKYGLTVDNTIDARMVDVNGKFLDRKLMGEDLFWAINGGEGGGGSFGVVLAYKIKLVEVPETVTVFRVSRTLEENATDIVHRWQHVAPKLPDEIFIRTTMEVVNGTVSSQKTVRATFLALFLGDASTLLSILNRRLP</sequence>
<name>A0ABC8IRQ9_ERUVS</name>
<comment type="caution">
    <text evidence="1">The sequence shown here is derived from an EMBL/GenBank/DDBJ whole genome shotgun (WGS) entry which is preliminary data.</text>
</comment>
<reference evidence="1 2" key="1">
    <citation type="submission" date="2022-03" db="EMBL/GenBank/DDBJ databases">
        <authorList>
            <person name="Macdonald S."/>
            <person name="Ahmed S."/>
            <person name="Newling K."/>
        </authorList>
    </citation>
    <scope>NUCLEOTIDE SEQUENCE [LARGE SCALE GENOMIC DNA]</scope>
</reference>
<organism evidence="1 2">
    <name type="scientific">Eruca vesicaria subsp. sativa</name>
    <name type="common">Garden rocket</name>
    <name type="synonym">Eruca sativa</name>
    <dbReference type="NCBI Taxonomy" id="29727"/>
    <lineage>
        <taxon>Eukaryota</taxon>
        <taxon>Viridiplantae</taxon>
        <taxon>Streptophyta</taxon>
        <taxon>Embryophyta</taxon>
        <taxon>Tracheophyta</taxon>
        <taxon>Spermatophyta</taxon>
        <taxon>Magnoliopsida</taxon>
        <taxon>eudicotyledons</taxon>
        <taxon>Gunneridae</taxon>
        <taxon>Pentapetalae</taxon>
        <taxon>rosids</taxon>
        <taxon>malvids</taxon>
        <taxon>Brassicales</taxon>
        <taxon>Brassicaceae</taxon>
        <taxon>Brassiceae</taxon>
        <taxon>Eruca</taxon>
    </lineage>
</organism>
<evidence type="ECO:0000313" key="1">
    <source>
        <dbReference type="EMBL" id="CAH8296118.1"/>
    </source>
</evidence>
<dbReference type="PANTHER" id="PTHR32448">
    <property type="entry name" value="OS08G0158400 PROTEIN"/>
    <property type="match status" value="1"/>
</dbReference>
<dbReference type="Proteomes" id="UP001642260">
    <property type="component" value="Unassembled WGS sequence"/>
</dbReference>
<dbReference type="Gene3D" id="3.40.462.20">
    <property type="match status" value="1"/>
</dbReference>
<dbReference type="InterPro" id="IPR016169">
    <property type="entry name" value="FAD-bd_PCMH_sub2"/>
</dbReference>
<proteinExistence type="predicted"/>
<dbReference type="SUPFAM" id="SSF56176">
    <property type="entry name" value="FAD-binding/transporter-associated domain-like"/>
    <property type="match status" value="1"/>
</dbReference>
<dbReference type="InterPro" id="IPR036318">
    <property type="entry name" value="FAD-bd_PCMH-like_sf"/>
</dbReference>
<dbReference type="EMBL" id="CAKOAT010050266">
    <property type="protein sequence ID" value="CAH8296118.1"/>
    <property type="molecule type" value="Genomic_DNA"/>
</dbReference>